<dbReference type="InterPro" id="IPR020558">
    <property type="entry name" value="DiOHA_6PGluconate_deHydtase_CS"/>
</dbReference>
<evidence type="ECO:0000256" key="14">
    <source>
        <dbReference type="ARBA" id="ARBA00029490"/>
    </source>
</evidence>
<comment type="subunit">
    <text evidence="15">Homodimer.</text>
</comment>
<dbReference type="NCBIfam" id="NF002068">
    <property type="entry name" value="PRK00911.1"/>
    <property type="match status" value="1"/>
</dbReference>
<feature type="binding site" evidence="15">
    <location>
        <position position="446"/>
    </location>
    <ligand>
        <name>Mg(2+)</name>
        <dbReference type="ChEBI" id="CHEBI:18420"/>
    </ligand>
</feature>
<dbReference type="InterPro" id="IPR004404">
    <property type="entry name" value="DihydroxyA_deHydtase"/>
</dbReference>
<evidence type="ECO:0000256" key="1">
    <source>
        <dbReference type="ARBA" id="ARBA00001946"/>
    </source>
</evidence>
<feature type="active site" description="Proton acceptor" evidence="15">
    <location>
        <position position="472"/>
    </location>
</feature>
<evidence type="ECO:0000256" key="15">
    <source>
        <dbReference type="HAMAP-Rule" id="MF_00012"/>
    </source>
</evidence>
<dbReference type="HAMAP" id="MF_00012">
    <property type="entry name" value="IlvD"/>
    <property type="match status" value="1"/>
</dbReference>
<dbReference type="InterPro" id="IPR056740">
    <property type="entry name" value="ILV_EDD_C"/>
</dbReference>
<comment type="cofactor">
    <cofactor evidence="15">
        <name>[2Fe-2S] cluster</name>
        <dbReference type="ChEBI" id="CHEBI:190135"/>
    </cofactor>
    <text evidence="15">Binds 1 [2Fe-2S] cluster per subunit. This cluster acts as a Lewis acid cofactor.</text>
</comment>
<feature type="modified residue" description="N6-carboxylysine" evidence="15">
    <location>
        <position position="125"/>
    </location>
</feature>
<comment type="caution">
    <text evidence="15">Lacks conserved residue(s) required for the propagation of feature annotation.</text>
</comment>
<dbReference type="PROSITE" id="PS00887">
    <property type="entry name" value="ILVD_EDD_2"/>
    <property type="match status" value="1"/>
</dbReference>
<keyword evidence="7 15" id="KW-0408">Iron</keyword>
<evidence type="ECO:0000256" key="9">
    <source>
        <dbReference type="ARBA" id="ARBA00023239"/>
    </source>
</evidence>
<comment type="catalytic activity">
    <reaction evidence="11">
        <text>(2R)-2,3-dihydroxy-3-methylbutanoate = 3-methyl-2-oxobutanoate + H2O</text>
        <dbReference type="Rhea" id="RHEA:24809"/>
        <dbReference type="ChEBI" id="CHEBI:11851"/>
        <dbReference type="ChEBI" id="CHEBI:15377"/>
        <dbReference type="ChEBI" id="CHEBI:49072"/>
        <dbReference type="EC" id="4.2.1.9"/>
    </reaction>
    <physiologicalReaction direction="left-to-right" evidence="11">
        <dbReference type="Rhea" id="RHEA:24810"/>
    </physiologicalReaction>
</comment>
<evidence type="ECO:0000256" key="12">
    <source>
        <dbReference type="ARBA" id="ARBA00029436"/>
    </source>
</evidence>
<evidence type="ECO:0000256" key="7">
    <source>
        <dbReference type="ARBA" id="ARBA00023004"/>
    </source>
</evidence>
<proteinExistence type="inferred from homology"/>
<dbReference type="PANTHER" id="PTHR21000">
    <property type="entry name" value="DIHYDROXY-ACID DEHYDRATASE DAD"/>
    <property type="match status" value="1"/>
</dbReference>
<evidence type="ECO:0000256" key="10">
    <source>
        <dbReference type="ARBA" id="ARBA00023304"/>
    </source>
</evidence>
<dbReference type="GO" id="GO:0004160">
    <property type="term" value="F:dihydroxy-acid dehydratase activity"/>
    <property type="evidence" value="ECO:0007669"/>
    <property type="project" value="UniProtKB-EC"/>
</dbReference>
<sequence>MELNKFSKRVTQDDTQPAAQAMLHALGLSNEDLKKPFIGIASTGYEGNPCNMHLNDLAKLVKEGTENVDLVGLIFNTIGVSDGISMGTPGMRFSLPSRDVIADSMETVVQAMSYDGLVTVVGCDKNMPGALMAMLRLNRPSVLVYGGTIASGCHEGKKLDVVSAFEAWGEKVAGKIDNEEYQSVIEKACPGAGACGGMYTANTMASAIEALGMSLPYNSSNPAISENKENECVKAGEALRVLLEKDIKPSDIVTKQSLENAIRLVTVMGGSTNAVLHFLAIAKAADVEFTLKDFQRISDETPFLADLKPSGKFLMEDVHRVGGTPAVLKYLLDKGLLHGDCLTVTGKTLAENLAEVPSLTEGQEVVKPLESPIKETGHLRMLYGNLAREGSVAKITGKEGLLFRGKAKVFEGEYAANDGIRDGKVERGDVVVIRYEGPKGGPGMPEMLKPTAAIMGAGLGKDVALITDGRFSGGTHGFVVGHITPEAQEGGVIALVKDGDLITINAETNTINVEVSDEELEERRKGWQAPPLKVKRGVLYKYAKTVASASNGCVTDEI</sequence>
<comment type="pathway">
    <text evidence="13 15">Amino-acid biosynthesis; L-isoleucine biosynthesis; L-isoleucine from 2-oxobutanoate: step 3/4.</text>
</comment>
<keyword evidence="19" id="KW-1185">Reference proteome</keyword>
<evidence type="ECO:0000259" key="17">
    <source>
        <dbReference type="Pfam" id="PF24877"/>
    </source>
</evidence>
<evidence type="ECO:0000256" key="2">
    <source>
        <dbReference type="ARBA" id="ARBA00006486"/>
    </source>
</evidence>
<dbReference type="PANTHER" id="PTHR21000:SF5">
    <property type="entry name" value="DIHYDROXY-ACID DEHYDRATASE, MITOCHONDRIAL"/>
    <property type="match status" value="1"/>
</dbReference>
<name>A0ABM9PNH2_9FLAO</name>
<protein>
    <recommendedName>
        <fullName evidence="14 15">Dihydroxy-acid dehydratase</fullName>
        <shortName evidence="15">DAD</shortName>
        <ecNumber evidence="14 15">4.2.1.9</ecNumber>
    </recommendedName>
</protein>
<keyword evidence="3 15" id="KW-0028">Amino-acid biosynthesis</keyword>
<dbReference type="InterPro" id="IPR042096">
    <property type="entry name" value="Dihydro-acid_dehy_C"/>
</dbReference>
<evidence type="ECO:0000259" key="16">
    <source>
        <dbReference type="Pfam" id="PF00920"/>
    </source>
</evidence>
<evidence type="ECO:0000256" key="13">
    <source>
        <dbReference type="ARBA" id="ARBA00029437"/>
    </source>
</evidence>
<dbReference type="EMBL" id="CAXJRC010000033">
    <property type="protein sequence ID" value="CAL2107274.1"/>
    <property type="molecule type" value="Genomic_DNA"/>
</dbReference>
<dbReference type="PROSITE" id="PS00886">
    <property type="entry name" value="ILVD_EDD_1"/>
    <property type="match status" value="1"/>
</dbReference>
<dbReference type="Pfam" id="PF24877">
    <property type="entry name" value="ILV_EDD_C"/>
    <property type="match status" value="1"/>
</dbReference>
<comment type="catalytic activity">
    <reaction evidence="15">
        <text>(2R,3R)-2,3-dihydroxy-3-methylpentanoate = (S)-3-methyl-2-oxopentanoate + H2O</text>
        <dbReference type="Rhea" id="RHEA:27694"/>
        <dbReference type="ChEBI" id="CHEBI:15377"/>
        <dbReference type="ChEBI" id="CHEBI:35146"/>
        <dbReference type="ChEBI" id="CHEBI:49258"/>
        <dbReference type="EC" id="4.2.1.9"/>
    </reaction>
</comment>
<comment type="caution">
    <text evidence="18">The sequence shown here is derived from an EMBL/GenBank/DDBJ whole genome shotgun (WGS) entry which is preliminary data.</text>
</comment>
<feature type="domain" description="Dihydroxy-acid/6-phosphogluconate dehydratase N-terminal" evidence="16">
    <location>
        <begin position="35"/>
        <end position="352"/>
    </location>
</feature>
<dbReference type="EC" id="4.2.1.9" evidence="14 15"/>
<evidence type="ECO:0000256" key="8">
    <source>
        <dbReference type="ARBA" id="ARBA00023014"/>
    </source>
</evidence>
<keyword evidence="5 15" id="KW-0479">Metal-binding</keyword>
<dbReference type="SUPFAM" id="SSF143975">
    <property type="entry name" value="IlvD/EDD N-terminal domain-like"/>
    <property type="match status" value="1"/>
</dbReference>
<organism evidence="18 19">
    <name type="scientific">Tenacibaculum vairaonense</name>
    <dbReference type="NCBI Taxonomy" id="3137860"/>
    <lineage>
        <taxon>Bacteria</taxon>
        <taxon>Pseudomonadati</taxon>
        <taxon>Bacteroidota</taxon>
        <taxon>Flavobacteriia</taxon>
        <taxon>Flavobacteriales</taxon>
        <taxon>Flavobacteriaceae</taxon>
        <taxon>Tenacibaculum</taxon>
    </lineage>
</organism>
<feature type="binding site" evidence="15">
    <location>
        <position position="82"/>
    </location>
    <ligand>
        <name>Mg(2+)</name>
        <dbReference type="ChEBI" id="CHEBI:18420"/>
    </ligand>
</feature>
<comment type="pathway">
    <text evidence="12 15">Amino-acid biosynthesis; L-valine biosynthesis; L-valine from pyruvate: step 3/4.</text>
</comment>
<dbReference type="RefSeq" id="WP_348704729.1">
    <property type="nucleotide sequence ID" value="NZ_CAXIYA010000022.1"/>
</dbReference>
<feature type="binding site" description="via carbamate group" evidence="15">
    <location>
        <position position="125"/>
    </location>
    <ligand>
        <name>Mg(2+)</name>
        <dbReference type="ChEBI" id="CHEBI:18420"/>
    </ligand>
</feature>
<keyword evidence="6 15" id="KW-0460">Magnesium</keyword>
<evidence type="ECO:0000313" key="19">
    <source>
        <dbReference type="Proteomes" id="UP001497602"/>
    </source>
</evidence>
<accession>A0ABM9PNH2</accession>
<evidence type="ECO:0000256" key="5">
    <source>
        <dbReference type="ARBA" id="ARBA00022723"/>
    </source>
</evidence>
<evidence type="ECO:0000256" key="11">
    <source>
        <dbReference type="ARBA" id="ARBA00029304"/>
    </source>
</evidence>
<dbReference type="Pfam" id="PF00920">
    <property type="entry name" value="ILVD_EDD_N"/>
    <property type="match status" value="1"/>
</dbReference>
<reference evidence="18 19" key="1">
    <citation type="submission" date="2024-05" db="EMBL/GenBank/DDBJ databases">
        <authorList>
            <person name="Duchaud E."/>
        </authorList>
    </citation>
    <scope>NUCLEOTIDE SEQUENCE [LARGE SCALE GENOMIC DNA]</scope>
    <source>
        <strain evidence="18">Ena-SAMPLE-TAB-13-05-2024-13:56:06:370-140305</strain>
    </source>
</reference>
<keyword evidence="8 15" id="KW-0411">Iron-sulfur</keyword>
<dbReference type="NCBIfam" id="TIGR00110">
    <property type="entry name" value="ilvD"/>
    <property type="match status" value="1"/>
</dbReference>
<dbReference type="InterPro" id="IPR050165">
    <property type="entry name" value="DHAD_IlvD/Edd"/>
</dbReference>
<keyword evidence="10 15" id="KW-0100">Branched-chain amino acid biosynthesis</keyword>
<keyword evidence="4 15" id="KW-0001">2Fe-2S</keyword>
<dbReference type="InterPro" id="IPR000581">
    <property type="entry name" value="ILV_EDD_N"/>
</dbReference>
<comment type="similarity">
    <text evidence="2 15">Belongs to the IlvD/Edd family.</text>
</comment>
<dbReference type="Gene3D" id="3.50.30.80">
    <property type="entry name" value="IlvD/EDD C-terminal domain-like"/>
    <property type="match status" value="1"/>
</dbReference>
<feature type="binding site" evidence="15">
    <location>
        <position position="124"/>
    </location>
    <ligand>
        <name>Mg(2+)</name>
        <dbReference type="ChEBI" id="CHEBI:18420"/>
    </ligand>
</feature>
<keyword evidence="9 15" id="KW-0456">Lyase</keyword>
<dbReference type="InterPro" id="IPR037237">
    <property type="entry name" value="IlvD/EDD_N"/>
</dbReference>
<evidence type="ECO:0000313" key="18">
    <source>
        <dbReference type="EMBL" id="CAL2107274.1"/>
    </source>
</evidence>
<evidence type="ECO:0000256" key="4">
    <source>
        <dbReference type="ARBA" id="ARBA00022714"/>
    </source>
</evidence>
<feature type="binding site" evidence="15">
    <location>
        <position position="50"/>
    </location>
    <ligand>
        <name>[2Fe-2S] cluster</name>
        <dbReference type="ChEBI" id="CHEBI:190135"/>
    </ligand>
</feature>
<comment type="cofactor">
    <cofactor evidence="1 15">
        <name>Mg(2+)</name>
        <dbReference type="ChEBI" id="CHEBI:18420"/>
    </cofactor>
</comment>
<dbReference type="Proteomes" id="UP001497602">
    <property type="component" value="Unassembled WGS sequence"/>
</dbReference>
<feature type="domain" description="Dihydroxy-acid/6-phosphogluconate dehydratase C-terminal" evidence="17">
    <location>
        <begin position="364"/>
        <end position="553"/>
    </location>
</feature>
<gene>
    <name evidence="15 18" type="primary">ilvD</name>
    <name evidence="18" type="ORF">T190115A13A_30120</name>
</gene>
<evidence type="ECO:0000256" key="6">
    <source>
        <dbReference type="ARBA" id="ARBA00022842"/>
    </source>
</evidence>
<dbReference type="SUPFAM" id="SSF52016">
    <property type="entry name" value="LeuD/IlvD-like"/>
    <property type="match status" value="1"/>
</dbReference>
<evidence type="ECO:0000256" key="3">
    <source>
        <dbReference type="ARBA" id="ARBA00022605"/>
    </source>
</evidence>
<comment type="function">
    <text evidence="15">Functions in the biosynthesis of branched-chain amino acids. Catalyzes the dehydration of (2R,3R)-2,3-dihydroxy-3-methylpentanoate (2,3-dihydroxy-3-methylvalerate) into 2-oxo-3-methylpentanoate (2-oxo-3-methylvalerate) and of (2R)-2,3-dihydroxy-3-methylbutanoate (2,3-dihydroxyisovalerate) into 2-oxo-3-methylbutanoate (2-oxoisovalerate), the penultimate precursor to L-isoleucine and L-valine, respectively.</text>
</comment>